<reference evidence="8" key="1">
    <citation type="submission" date="2022-11" db="UniProtKB">
        <authorList>
            <consortium name="WormBaseParasite"/>
        </authorList>
    </citation>
    <scope>IDENTIFICATION</scope>
</reference>
<dbReference type="Proteomes" id="UP000887581">
    <property type="component" value="Unplaced"/>
</dbReference>
<protein>
    <recommendedName>
        <fullName evidence="3">beta-N-acetylhexosaminidase</fullName>
        <ecNumber evidence="3">3.2.1.52</ecNumber>
    </recommendedName>
</protein>
<name>A0A915Q0B9_9BILA</name>
<dbReference type="EC" id="3.2.1.52" evidence="3"/>
<dbReference type="SUPFAM" id="SSF51445">
    <property type="entry name" value="(Trans)glycosidases"/>
    <property type="match status" value="1"/>
</dbReference>
<feature type="domain" description="Glycoside hydrolase family 20 catalytic" evidence="6">
    <location>
        <begin position="9"/>
        <end position="258"/>
    </location>
</feature>
<keyword evidence="4" id="KW-0378">Hydrolase</keyword>
<proteinExistence type="inferred from homology"/>
<dbReference type="GO" id="GO:0030203">
    <property type="term" value="P:glycosaminoglycan metabolic process"/>
    <property type="evidence" value="ECO:0007669"/>
    <property type="project" value="TreeGrafter"/>
</dbReference>
<dbReference type="GO" id="GO:0004563">
    <property type="term" value="F:beta-N-acetylhexosaminidase activity"/>
    <property type="evidence" value="ECO:0007669"/>
    <property type="project" value="UniProtKB-EC"/>
</dbReference>
<evidence type="ECO:0000256" key="3">
    <source>
        <dbReference type="ARBA" id="ARBA00012663"/>
    </source>
</evidence>
<dbReference type="PANTHER" id="PTHR22600">
    <property type="entry name" value="BETA-HEXOSAMINIDASE"/>
    <property type="match status" value="1"/>
</dbReference>
<comment type="similarity">
    <text evidence="2">Belongs to the glycosyl hydrolase 20 family.</text>
</comment>
<evidence type="ECO:0000259" key="6">
    <source>
        <dbReference type="Pfam" id="PF00728"/>
    </source>
</evidence>
<dbReference type="InterPro" id="IPR017853">
    <property type="entry name" value="GH"/>
</dbReference>
<evidence type="ECO:0000256" key="2">
    <source>
        <dbReference type="ARBA" id="ARBA00006285"/>
    </source>
</evidence>
<sequence length="306" mass="35423">MKQKIFTFEDIINYGRLRGIRVVPEFDTPGHMKSWGVGVKGLLSECYYKNGSIYEGFENLLDPTKSGTWDVLIALFQEIFSVFPDNYIHLGGDEASFWTTECWALNPVVKEFMNIYGLEDVRSVQVWYFNKFITLLHALKAGRNKKFILWQEAVENGNVSDENLIAHIWKDKKGIKNATDKGYYAILSTCWYLDYISSSADWKTYYNCDPQDFNSNETQKRLVLGGEAALWGEWVNESNVISRLWPRASAVAERLWSSAKMKNAEEAWPRLYEMQCRMTAQGYPIQPANGPGYCEHEYKIQLPLYE</sequence>
<dbReference type="GO" id="GO:0006689">
    <property type="term" value="P:ganglioside catabolic process"/>
    <property type="evidence" value="ECO:0007669"/>
    <property type="project" value="TreeGrafter"/>
</dbReference>
<accession>A0A915Q0B9</accession>
<dbReference type="Gene3D" id="3.20.20.80">
    <property type="entry name" value="Glycosidases"/>
    <property type="match status" value="1"/>
</dbReference>
<dbReference type="Pfam" id="PF00728">
    <property type="entry name" value="Glyco_hydro_20"/>
    <property type="match status" value="1"/>
</dbReference>
<evidence type="ECO:0000256" key="1">
    <source>
        <dbReference type="ARBA" id="ARBA00001231"/>
    </source>
</evidence>
<evidence type="ECO:0000313" key="7">
    <source>
        <dbReference type="Proteomes" id="UP000887581"/>
    </source>
</evidence>
<evidence type="ECO:0000256" key="4">
    <source>
        <dbReference type="ARBA" id="ARBA00022801"/>
    </source>
</evidence>
<evidence type="ECO:0000256" key="5">
    <source>
        <dbReference type="PIRSR" id="PIRSR625705-1"/>
    </source>
</evidence>
<dbReference type="PANTHER" id="PTHR22600:SF21">
    <property type="entry name" value="BETA-HEXOSAMINIDASE A"/>
    <property type="match status" value="1"/>
</dbReference>
<keyword evidence="7" id="KW-1185">Reference proteome</keyword>
<dbReference type="GO" id="GO:0005975">
    <property type="term" value="P:carbohydrate metabolic process"/>
    <property type="evidence" value="ECO:0007669"/>
    <property type="project" value="InterPro"/>
</dbReference>
<dbReference type="GO" id="GO:0005764">
    <property type="term" value="C:lysosome"/>
    <property type="evidence" value="ECO:0007669"/>
    <property type="project" value="TreeGrafter"/>
</dbReference>
<evidence type="ECO:0000313" key="8">
    <source>
        <dbReference type="WBParaSite" id="sdigi.contig521.g8797.t1"/>
    </source>
</evidence>
<dbReference type="GO" id="GO:0016020">
    <property type="term" value="C:membrane"/>
    <property type="evidence" value="ECO:0007669"/>
    <property type="project" value="TreeGrafter"/>
</dbReference>
<dbReference type="WBParaSite" id="sdigi.contig521.g8797.t1">
    <property type="protein sequence ID" value="sdigi.contig521.g8797.t1"/>
    <property type="gene ID" value="sdigi.contig521.g8797"/>
</dbReference>
<dbReference type="InterPro" id="IPR025705">
    <property type="entry name" value="Beta_hexosaminidase_sua/sub"/>
</dbReference>
<organism evidence="7 8">
    <name type="scientific">Setaria digitata</name>
    <dbReference type="NCBI Taxonomy" id="48799"/>
    <lineage>
        <taxon>Eukaryota</taxon>
        <taxon>Metazoa</taxon>
        <taxon>Ecdysozoa</taxon>
        <taxon>Nematoda</taxon>
        <taxon>Chromadorea</taxon>
        <taxon>Rhabditida</taxon>
        <taxon>Spirurina</taxon>
        <taxon>Spiruromorpha</taxon>
        <taxon>Filarioidea</taxon>
        <taxon>Setariidae</taxon>
        <taxon>Setaria</taxon>
    </lineage>
</organism>
<dbReference type="InterPro" id="IPR015883">
    <property type="entry name" value="Glyco_hydro_20_cat"/>
</dbReference>
<dbReference type="PRINTS" id="PR00738">
    <property type="entry name" value="GLHYDRLASE20"/>
</dbReference>
<dbReference type="AlphaFoldDB" id="A0A915Q0B9"/>
<feature type="active site" description="Proton donor" evidence="5">
    <location>
        <position position="94"/>
    </location>
</feature>
<comment type="catalytic activity">
    <reaction evidence="1">
        <text>Hydrolysis of terminal non-reducing N-acetyl-D-hexosamine residues in N-acetyl-beta-D-hexosaminides.</text>
        <dbReference type="EC" id="3.2.1.52"/>
    </reaction>
</comment>